<evidence type="ECO:0000256" key="2">
    <source>
        <dbReference type="ARBA" id="ARBA00022692"/>
    </source>
</evidence>
<dbReference type="PANTHER" id="PTHR21462">
    <property type="entry name" value="CELL SURFACE GLYCOPROTEIN OX2 RECEPTOR PRECURSOR"/>
    <property type="match status" value="1"/>
</dbReference>
<evidence type="ECO:0000313" key="8">
    <source>
        <dbReference type="Proteomes" id="UP000551758"/>
    </source>
</evidence>
<dbReference type="EMBL" id="JACDTQ010001070">
    <property type="protein sequence ID" value="KAF5923957.1"/>
    <property type="molecule type" value="Genomic_DNA"/>
</dbReference>
<comment type="caution">
    <text evidence="7">The sequence shown here is derived from an EMBL/GenBank/DDBJ whole genome shotgun (WGS) entry which is preliminary data.</text>
</comment>
<protein>
    <submittedName>
        <fullName evidence="7">Uncharacterized protein</fullName>
    </submittedName>
</protein>
<keyword evidence="3" id="KW-1133">Transmembrane helix</keyword>
<keyword evidence="5" id="KW-1015">Disulfide bond</keyword>
<keyword evidence="8" id="KW-1185">Reference proteome</keyword>
<keyword evidence="2" id="KW-0812">Transmembrane</keyword>
<keyword evidence="4" id="KW-0472">Membrane</keyword>
<organism evidence="7 8">
    <name type="scientific">Diceros bicornis minor</name>
    <name type="common">South-central black rhinoceros</name>
    <dbReference type="NCBI Taxonomy" id="77932"/>
    <lineage>
        <taxon>Eukaryota</taxon>
        <taxon>Metazoa</taxon>
        <taxon>Chordata</taxon>
        <taxon>Craniata</taxon>
        <taxon>Vertebrata</taxon>
        <taxon>Euteleostomi</taxon>
        <taxon>Mammalia</taxon>
        <taxon>Eutheria</taxon>
        <taxon>Laurasiatheria</taxon>
        <taxon>Perissodactyla</taxon>
        <taxon>Rhinocerotidae</taxon>
        <taxon>Diceros</taxon>
    </lineage>
</organism>
<dbReference type="GO" id="GO:0038023">
    <property type="term" value="F:signaling receptor activity"/>
    <property type="evidence" value="ECO:0007669"/>
    <property type="project" value="InterPro"/>
</dbReference>
<proteinExistence type="predicted"/>
<dbReference type="AlphaFoldDB" id="A0A7J7F7M9"/>
<dbReference type="Gene3D" id="2.60.40.10">
    <property type="entry name" value="Immunoglobulins"/>
    <property type="match status" value="1"/>
</dbReference>
<dbReference type="GO" id="GO:0009897">
    <property type="term" value="C:external side of plasma membrane"/>
    <property type="evidence" value="ECO:0007669"/>
    <property type="project" value="TreeGrafter"/>
</dbReference>
<evidence type="ECO:0000256" key="5">
    <source>
        <dbReference type="ARBA" id="ARBA00023157"/>
    </source>
</evidence>
<sequence length="93" mass="10134">MPDGNFQHGYHLLVLVSPEATLLLRKNKTAVCKEVAGKPAAEIFWAPEGDCIAEHEPQVNSTATVQSTSHDIGNNVFYMTCPVFRCSGDKSLT</sequence>
<keyword evidence="6" id="KW-0325">Glycoprotein</keyword>
<dbReference type="InterPro" id="IPR013783">
    <property type="entry name" value="Ig-like_fold"/>
</dbReference>
<evidence type="ECO:0000256" key="4">
    <source>
        <dbReference type="ARBA" id="ARBA00023136"/>
    </source>
</evidence>
<dbReference type="InterPro" id="IPR040012">
    <property type="entry name" value="CD200R"/>
</dbReference>
<name>A0A7J7F7M9_DICBM</name>
<dbReference type="Proteomes" id="UP000551758">
    <property type="component" value="Unassembled WGS sequence"/>
</dbReference>
<evidence type="ECO:0000256" key="3">
    <source>
        <dbReference type="ARBA" id="ARBA00022989"/>
    </source>
</evidence>
<dbReference type="GO" id="GO:0150077">
    <property type="term" value="P:regulation of neuroinflammatory response"/>
    <property type="evidence" value="ECO:0007669"/>
    <property type="project" value="InterPro"/>
</dbReference>
<reference evidence="7 8" key="1">
    <citation type="journal article" date="2020" name="Mol. Biol. Evol.">
        <title>Interspecific Gene Flow and the Evolution of Specialization in Black and White Rhinoceros.</title>
        <authorList>
            <person name="Moodley Y."/>
            <person name="Westbury M.V."/>
            <person name="Russo I.M."/>
            <person name="Gopalakrishnan S."/>
            <person name="Rakotoarivelo A."/>
            <person name="Olsen R.A."/>
            <person name="Prost S."/>
            <person name="Tunstall T."/>
            <person name="Ryder O.A."/>
            <person name="Dalen L."/>
            <person name="Bruford M.W."/>
        </authorList>
    </citation>
    <scope>NUCLEOTIDE SEQUENCE [LARGE SCALE GENOMIC DNA]</scope>
    <source>
        <strain evidence="7">SBR-YM</strain>
        <tissue evidence="7">Skin</tissue>
    </source>
</reference>
<dbReference type="PANTHER" id="PTHR21462:SF2">
    <property type="entry name" value="CELL SURFACE GLYCOPROTEIN CD200 RECEPTOR 2"/>
    <property type="match status" value="1"/>
</dbReference>
<evidence type="ECO:0000256" key="6">
    <source>
        <dbReference type="ARBA" id="ARBA00023180"/>
    </source>
</evidence>
<comment type="subcellular location">
    <subcellularLocation>
        <location evidence="1">Membrane</location>
        <topology evidence="1">Single-pass membrane protein</topology>
    </subcellularLocation>
</comment>
<evidence type="ECO:0000256" key="1">
    <source>
        <dbReference type="ARBA" id="ARBA00004167"/>
    </source>
</evidence>
<evidence type="ECO:0000313" key="7">
    <source>
        <dbReference type="EMBL" id="KAF5923957.1"/>
    </source>
</evidence>
<accession>A0A7J7F7M9</accession>
<gene>
    <name evidence="7" type="ORF">HPG69_010388</name>
</gene>